<evidence type="ECO:0000256" key="1">
    <source>
        <dbReference type="SAM" id="Phobius"/>
    </source>
</evidence>
<feature type="transmembrane region" description="Helical" evidence="1">
    <location>
        <begin position="119"/>
        <end position="141"/>
    </location>
</feature>
<feature type="transmembrane region" description="Helical" evidence="1">
    <location>
        <begin position="53"/>
        <end position="83"/>
    </location>
</feature>
<keyword evidence="1" id="KW-0812">Transmembrane</keyword>
<keyword evidence="1" id="KW-0472">Membrane</keyword>
<feature type="transmembrane region" description="Helical" evidence="1">
    <location>
        <begin position="95"/>
        <end position="113"/>
    </location>
</feature>
<gene>
    <name evidence="2" type="ORF">UU77_C0022G0010</name>
</gene>
<dbReference type="EMBL" id="LCBX01000022">
    <property type="protein sequence ID" value="KKS20620.1"/>
    <property type="molecule type" value="Genomic_DNA"/>
</dbReference>
<evidence type="ECO:0000313" key="3">
    <source>
        <dbReference type="Proteomes" id="UP000034507"/>
    </source>
</evidence>
<comment type="caution">
    <text evidence="2">The sequence shown here is derived from an EMBL/GenBank/DDBJ whole genome shotgun (WGS) entry which is preliminary data.</text>
</comment>
<dbReference type="Proteomes" id="UP000034507">
    <property type="component" value="Unassembled WGS sequence"/>
</dbReference>
<evidence type="ECO:0008006" key="4">
    <source>
        <dbReference type="Google" id="ProtNLM"/>
    </source>
</evidence>
<name>A0A0G0X6Q6_UNCKA</name>
<organism evidence="2 3">
    <name type="scientific">candidate division WWE3 bacterium GW2011_GWC1_41_7</name>
    <dbReference type="NCBI Taxonomy" id="1619119"/>
    <lineage>
        <taxon>Bacteria</taxon>
        <taxon>Katanobacteria</taxon>
    </lineage>
</organism>
<evidence type="ECO:0000313" key="2">
    <source>
        <dbReference type="EMBL" id="KKS20620.1"/>
    </source>
</evidence>
<keyword evidence="1" id="KW-1133">Transmembrane helix</keyword>
<protein>
    <recommendedName>
        <fullName evidence="4">Rod shape-determining protein MreD</fullName>
    </recommendedName>
</protein>
<reference evidence="2 3" key="1">
    <citation type="journal article" date="2015" name="Nature">
        <title>rRNA introns, odd ribosomes, and small enigmatic genomes across a large radiation of phyla.</title>
        <authorList>
            <person name="Brown C.T."/>
            <person name="Hug L.A."/>
            <person name="Thomas B.C."/>
            <person name="Sharon I."/>
            <person name="Castelle C.J."/>
            <person name="Singh A."/>
            <person name="Wilkins M.J."/>
            <person name="Williams K.H."/>
            <person name="Banfield J.F."/>
        </authorList>
    </citation>
    <scope>NUCLEOTIDE SEQUENCE [LARGE SCALE GENOMIC DNA]</scope>
</reference>
<proteinExistence type="predicted"/>
<sequence>MKKYISLSFINIVLVLLQTSFLFEFFGSAANPNIVLAFSFSLLFLGRKEEALFSAFVGGLLLDLSGFTIPGLSPLIFLSSIYLGIFIRKYIFKNWSLQFVTVMLSTFLYKQFVGFSQNLFTIEAVTGLLLTAFAVFIFYLLNSSLFRNEFDKGRFLEIIEV</sequence>
<accession>A0A0G0X6Q6</accession>
<dbReference type="AlphaFoldDB" id="A0A0G0X6Q6"/>